<evidence type="ECO:0000313" key="4">
    <source>
        <dbReference type="EMBL" id="BAY86556.1"/>
    </source>
</evidence>
<dbReference type="InterPro" id="IPR001680">
    <property type="entry name" value="WD40_rpt"/>
</dbReference>
<dbReference type="AlphaFoldDB" id="A0A1Z4LZ86"/>
<dbReference type="SMART" id="SM00320">
    <property type="entry name" value="WD40"/>
    <property type="match status" value="8"/>
</dbReference>
<dbReference type="PROSITE" id="PS50082">
    <property type="entry name" value="WD_REPEATS_2"/>
    <property type="match status" value="3"/>
</dbReference>
<dbReference type="InterPro" id="IPR036322">
    <property type="entry name" value="WD40_repeat_dom_sf"/>
</dbReference>
<keyword evidence="1 3" id="KW-0853">WD repeat</keyword>
<keyword evidence="5" id="KW-1185">Reference proteome</keyword>
<evidence type="ECO:0000256" key="2">
    <source>
        <dbReference type="ARBA" id="ARBA00022737"/>
    </source>
</evidence>
<protein>
    <submittedName>
        <fullName evidence="4">WD-40 repeat-containing protein</fullName>
    </submittedName>
</protein>
<evidence type="ECO:0000313" key="5">
    <source>
        <dbReference type="Proteomes" id="UP000218418"/>
    </source>
</evidence>
<dbReference type="PROSITE" id="PS50294">
    <property type="entry name" value="WD_REPEATS_REGION"/>
    <property type="match status" value="3"/>
</dbReference>
<proteinExistence type="predicted"/>
<dbReference type="Gene3D" id="2.130.10.10">
    <property type="entry name" value="YVTN repeat-like/Quinoprotein amine dehydrogenase"/>
    <property type="match status" value="3"/>
</dbReference>
<evidence type="ECO:0000256" key="3">
    <source>
        <dbReference type="PROSITE-ProRule" id="PRU00221"/>
    </source>
</evidence>
<organism evidence="4 5">
    <name type="scientific">Calothrix parasitica NIES-267</name>
    <dbReference type="NCBI Taxonomy" id="1973488"/>
    <lineage>
        <taxon>Bacteria</taxon>
        <taxon>Bacillati</taxon>
        <taxon>Cyanobacteriota</taxon>
        <taxon>Cyanophyceae</taxon>
        <taxon>Nostocales</taxon>
        <taxon>Calotrichaceae</taxon>
        <taxon>Calothrix</taxon>
    </lineage>
</organism>
<dbReference type="Proteomes" id="UP000218418">
    <property type="component" value="Chromosome"/>
</dbReference>
<dbReference type="InterPro" id="IPR015943">
    <property type="entry name" value="WD40/YVTN_repeat-like_dom_sf"/>
</dbReference>
<dbReference type="OrthoDB" id="434800at2"/>
<reference evidence="4 5" key="1">
    <citation type="submission" date="2017-06" db="EMBL/GenBank/DDBJ databases">
        <title>Genome sequencing of cyanobaciteial culture collection at National Institute for Environmental Studies (NIES).</title>
        <authorList>
            <person name="Hirose Y."/>
            <person name="Shimura Y."/>
            <person name="Fujisawa T."/>
            <person name="Nakamura Y."/>
            <person name="Kawachi M."/>
        </authorList>
    </citation>
    <scope>NUCLEOTIDE SEQUENCE [LARGE SCALE GENOMIC DNA]</scope>
    <source>
        <strain evidence="4 5">NIES-267</strain>
    </source>
</reference>
<feature type="repeat" description="WD" evidence="3">
    <location>
        <begin position="275"/>
        <end position="307"/>
    </location>
</feature>
<dbReference type="Pfam" id="PF00400">
    <property type="entry name" value="WD40"/>
    <property type="match status" value="5"/>
</dbReference>
<keyword evidence="2" id="KW-0677">Repeat</keyword>
<accession>A0A1Z4LZ86</accession>
<evidence type="ECO:0000256" key="1">
    <source>
        <dbReference type="ARBA" id="ARBA00022574"/>
    </source>
</evidence>
<dbReference type="PANTHER" id="PTHR19848:SF8">
    <property type="entry name" value="F-BOX AND WD REPEAT DOMAIN CONTAINING 7"/>
    <property type="match status" value="1"/>
</dbReference>
<gene>
    <name evidence="4" type="ORF">NIES267_60660</name>
</gene>
<dbReference type="EMBL" id="AP018227">
    <property type="protein sequence ID" value="BAY86556.1"/>
    <property type="molecule type" value="Genomic_DNA"/>
</dbReference>
<dbReference type="PANTHER" id="PTHR19848">
    <property type="entry name" value="WD40 REPEAT PROTEIN"/>
    <property type="match status" value="1"/>
</dbReference>
<feature type="repeat" description="WD" evidence="3">
    <location>
        <begin position="316"/>
        <end position="350"/>
    </location>
</feature>
<name>A0A1Z4LZ86_9CYAN</name>
<sequence length="350" mass="37789">MSQSTVNSQEFSLISSQTLSDYVTAVAWTPQGTNLAATSAAGEVVFCQNNGELVTLQSANGESVDCVAFSQDGNFLAVSGQNGQVKIWQGNELITTLDGFGWVDKLAWSPTSNHLAFSSRRKVQVWDANSKSLVVNLDFDNSSALGIDWRNDGNYLAISGHRGVKVWNTQSWNDEPYILDVPSTSLAMAWSADGRYLASGNMDKTIAVVESELLLSGDDPRPWIMHGFPGKVRQVAWSEINSDAGAPLLACSSMDGIVLWEKQPGEDSDWEGEVLTNHAGIIQAINFAPQSFLLASAASDGWLCLWQNAQEVSQIITGVKDGFTCMDWHPQGHKIAAGGDNGELLVWGNG</sequence>
<feature type="repeat" description="WD" evidence="3">
    <location>
        <begin position="57"/>
        <end position="89"/>
    </location>
</feature>
<dbReference type="SUPFAM" id="SSF50978">
    <property type="entry name" value="WD40 repeat-like"/>
    <property type="match status" value="2"/>
</dbReference>